<feature type="domain" description="DUF6590" evidence="2">
    <location>
        <begin position="303"/>
        <end position="416"/>
    </location>
</feature>
<sequence length="428" mass="47373">MDTEWIWDEGRQDYYRWHFGPAGQKTLVWARSTKDPPRKATHIPDPRSRNTPAPTADPRPSATYPYPTPYYAPPPNAPSASHTPVQIHGYASPVHRSSSGDFGSPYQQPFYQFTFNVPAPPSISSSPAPILDPGGSRFGPPSATLVPSSGVNSQFSQDTRHCSHSSYPGPPPSTRPIEPPLDAHVGHNADFPMDDVDSGRLNTPVPVPVPVPALDSRYETIRDGKRYFRKGKVFMTYWTEPKGESTMATVHHDPNVAYQPPAPSSSGFPAQPHSLDNTIATEDPELPALGNLPISEELHTAASSTHGKTRRFVVIRSKSKHCLCLPIHTYSRQATSKPGTNPEDHAPLVREGSEPEFHPHEQQDKLKQSLSIIIEDDGIPWSPLSRINFSKVYTVEYNLRVRKIGRIEPKSVDLLEAHFRESIGLSDT</sequence>
<evidence type="ECO:0000256" key="1">
    <source>
        <dbReference type="SAM" id="MobiDB-lite"/>
    </source>
</evidence>
<reference evidence="4" key="1">
    <citation type="journal article" date="2020" name="Stud. Mycol.">
        <title>101 Dothideomycetes genomes: A test case for predicting lifestyles and emergence of pathogens.</title>
        <authorList>
            <person name="Haridas S."/>
            <person name="Albert R."/>
            <person name="Binder M."/>
            <person name="Bloem J."/>
            <person name="LaButti K."/>
            <person name="Salamov A."/>
            <person name="Andreopoulos B."/>
            <person name="Baker S."/>
            <person name="Barry K."/>
            <person name="Bills G."/>
            <person name="Bluhm B."/>
            <person name="Cannon C."/>
            <person name="Castanera R."/>
            <person name="Culley D."/>
            <person name="Daum C."/>
            <person name="Ezra D."/>
            <person name="Gonzalez J."/>
            <person name="Henrissat B."/>
            <person name="Kuo A."/>
            <person name="Liang C."/>
            <person name="Lipzen A."/>
            <person name="Lutzoni F."/>
            <person name="Magnuson J."/>
            <person name="Mondo S."/>
            <person name="Nolan M."/>
            <person name="Ohm R."/>
            <person name="Pangilinan J."/>
            <person name="Park H.-J."/>
            <person name="Ramirez L."/>
            <person name="Alfaro M."/>
            <person name="Sun H."/>
            <person name="Tritt A."/>
            <person name="Yoshinaga Y."/>
            <person name="Zwiers L.-H."/>
            <person name="Turgeon B."/>
            <person name="Goodwin S."/>
            <person name="Spatafora J."/>
            <person name="Crous P."/>
            <person name="Grigoriev I."/>
        </authorList>
    </citation>
    <scope>NUCLEOTIDE SEQUENCE [LARGE SCALE GENOMIC DNA]</scope>
    <source>
        <strain evidence="4">CBS 304.66</strain>
    </source>
</reference>
<evidence type="ECO:0000313" key="4">
    <source>
        <dbReference type="Proteomes" id="UP000800093"/>
    </source>
</evidence>
<name>A0A9P4MU95_9PLEO</name>
<gene>
    <name evidence="3" type="ORF">CC78DRAFT_222639</name>
</gene>
<accession>A0A9P4MU95</accession>
<dbReference type="EMBL" id="ML986943">
    <property type="protein sequence ID" value="KAF2257550.1"/>
    <property type="molecule type" value="Genomic_DNA"/>
</dbReference>
<dbReference type="PANTHER" id="PTHR35391">
    <property type="entry name" value="C2H2-TYPE DOMAIN-CONTAINING PROTEIN-RELATED"/>
    <property type="match status" value="1"/>
</dbReference>
<dbReference type="Pfam" id="PF20233">
    <property type="entry name" value="DUF6590"/>
    <property type="match status" value="1"/>
</dbReference>
<dbReference type="AlphaFoldDB" id="A0A9P4MU95"/>
<feature type="compositionally biased region" description="Pro residues" evidence="1">
    <location>
        <begin position="66"/>
        <end position="77"/>
    </location>
</feature>
<feature type="region of interest" description="Disordered" evidence="1">
    <location>
        <begin position="28"/>
        <end position="85"/>
    </location>
</feature>
<feature type="region of interest" description="Disordered" evidence="1">
    <location>
        <begin position="332"/>
        <end position="362"/>
    </location>
</feature>
<organism evidence="3 4">
    <name type="scientific">Lojkania enalia</name>
    <dbReference type="NCBI Taxonomy" id="147567"/>
    <lineage>
        <taxon>Eukaryota</taxon>
        <taxon>Fungi</taxon>
        <taxon>Dikarya</taxon>
        <taxon>Ascomycota</taxon>
        <taxon>Pezizomycotina</taxon>
        <taxon>Dothideomycetes</taxon>
        <taxon>Pleosporomycetidae</taxon>
        <taxon>Pleosporales</taxon>
        <taxon>Pleosporales incertae sedis</taxon>
        <taxon>Lojkania</taxon>
    </lineage>
</organism>
<comment type="caution">
    <text evidence="3">The sequence shown here is derived from an EMBL/GenBank/DDBJ whole genome shotgun (WGS) entry which is preliminary data.</text>
</comment>
<proteinExistence type="predicted"/>
<protein>
    <recommendedName>
        <fullName evidence="2">DUF6590 domain-containing protein</fullName>
    </recommendedName>
</protein>
<feature type="compositionally biased region" description="Basic and acidic residues" evidence="1">
    <location>
        <begin position="342"/>
        <end position="362"/>
    </location>
</feature>
<keyword evidence="4" id="KW-1185">Reference proteome</keyword>
<dbReference type="PANTHER" id="PTHR35391:SF5">
    <property type="entry name" value="DUF6590 DOMAIN-CONTAINING PROTEIN"/>
    <property type="match status" value="1"/>
</dbReference>
<feature type="compositionally biased region" description="Basic and acidic residues" evidence="1">
    <location>
        <begin position="32"/>
        <end position="48"/>
    </location>
</feature>
<evidence type="ECO:0000259" key="2">
    <source>
        <dbReference type="Pfam" id="PF20233"/>
    </source>
</evidence>
<dbReference type="Proteomes" id="UP000800093">
    <property type="component" value="Unassembled WGS sequence"/>
</dbReference>
<feature type="compositionally biased region" description="Polar residues" evidence="1">
    <location>
        <begin position="145"/>
        <end position="157"/>
    </location>
</feature>
<evidence type="ECO:0000313" key="3">
    <source>
        <dbReference type="EMBL" id="KAF2257550.1"/>
    </source>
</evidence>
<dbReference type="OrthoDB" id="3559580at2759"/>
<dbReference type="InterPro" id="IPR046497">
    <property type="entry name" value="DUF6590"/>
</dbReference>
<feature type="region of interest" description="Disordered" evidence="1">
    <location>
        <begin position="124"/>
        <end position="176"/>
    </location>
</feature>